<accession>A0A9N9VVI8</accession>
<keyword evidence="4" id="KW-1185">Reference proteome</keyword>
<dbReference type="Pfam" id="PF11915">
    <property type="entry name" value="DUF3433"/>
    <property type="match status" value="1"/>
</dbReference>
<dbReference type="InterPro" id="IPR021840">
    <property type="entry name" value="DUF3433"/>
</dbReference>
<reference evidence="3" key="1">
    <citation type="submission" date="2021-10" db="EMBL/GenBank/DDBJ databases">
        <authorList>
            <person name="Piombo E."/>
        </authorList>
    </citation>
    <scope>NUCLEOTIDE SEQUENCE</scope>
</reference>
<feature type="transmembrane region" description="Helical" evidence="2">
    <location>
        <begin position="760"/>
        <end position="781"/>
    </location>
</feature>
<protein>
    <submittedName>
        <fullName evidence="3">Uncharacterized protein</fullName>
    </submittedName>
</protein>
<dbReference type="PANTHER" id="PTHR37544">
    <property type="entry name" value="SPRAY-RELATED"/>
    <property type="match status" value="1"/>
</dbReference>
<comment type="caution">
    <text evidence="3">The sequence shown here is derived from an EMBL/GenBank/DDBJ whole genome shotgun (WGS) entry which is preliminary data.</text>
</comment>
<dbReference type="PANTHER" id="PTHR37544:SF3">
    <property type="entry name" value="SPRAY"/>
    <property type="match status" value="1"/>
</dbReference>
<keyword evidence="2" id="KW-0472">Membrane</keyword>
<feature type="transmembrane region" description="Helical" evidence="2">
    <location>
        <begin position="1133"/>
        <end position="1154"/>
    </location>
</feature>
<feature type="transmembrane region" description="Helical" evidence="2">
    <location>
        <begin position="102"/>
        <end position="121"/>
    </location>
</feature>
<dbReference type="AlphaFoldDB" id="A0A9N9VVI8"/>
<sequence length="1252" mass="139429">MLIGGEKSLNQNEPAGFSGQSDSTVELTPIKWISADTTSEPQKHAPDGSLPSPMKQSEIGSGVQSLEAKTLSKHSESAISMRDPGRGGGTAAKWCPFWLRRALLGPFCVFFLACAIALPVILHFSQKNQGLGIVRQDLGQLWRFGPTAILTVIAALWARVELQAMRFMAWVPLQPQHRRTLSREEYTLDYTSMLPHEVLIKSSGNKHFFVFFAVVCSILIKAIVILSASVFELSYTQGAHSVDLRTLDSFNILTTTLESRSVSLSTRGLYSDVSSSQANISATTPFFHARALQDFNISFPFGVSELGAYQTFIQSTNDGARGSVNSPVTATVDGLFPETECRLLQSYKFNNITEEEQKSKTGSIPTVSLQFEGCPETDIRVNVSIVPVDYQITRWTIANSSTSRERCSSLESEYEQFYYVAESWNTARNSNFRPIQSLDKVAAVLCSVGLRSSRVEITDDGINPALKMSPNQDSTPVNTHFWSLLTESIPVSKGLWDNITRTAPYGPIVALANFKKTTPQQLGSSLYESKILQDVVSNLTETIGPFVAHYHFKQNQNQTITGSIIRQMPRLKVTRSICIAMTVLFSTLALVASWMMLTSRDTFGAWPRNPTTILGSMTFFSDRELNAALMPDNGQSTKDELARTEDSPFALETWLRGLFSAYALALIIALAVTLRISETSDGIATVQNDTLSIWWKSMPALAMFLVALYTASAAMAVRDLGVLFQLSIKPCSIRDIDMSFLDMFGLQALYHSLRLRNMSIILPQLLAISCAFLTALSTILFTSELARNTTTEIAIPVRDKFTTHTQQELSAMDNYTAILDSIGALIVSKEKSNLTWPENTYKDLIFPRLELANIQDQILNNDMSVSVEMTAAKIFPECRRVPNEEFKADVNFTAKSGHLPNTNLTVTRDITCGNGTKFPLSRSLTWNSSESGVAYVATSFPSDDDHYGLMPCDPKSEYTKRPLPPWKLRDYFWANVSVSDRRLEHHSYWRCNYSYWEVPATVNFVHSKGSLHLDYNNLPSSDDSKRIPWNTPMSLIGLSDPFPLPGDSNITLKTTTSMFRPFLEPFGSMKMEAFGDPNQESEILGNLHSLHRIAWGQLASQLVRSDEVDPATRAMVNAKVRDNQLYRLFQNRAVTIALLSIIGLAFIVNFWVLISSALRKFFGKRLLLDMEFKGLAPCGVNSIATMESLLHGSNAISAMPQEPYNRSFEELDDHFRSARFRFGWFMGKGSEGRELTVGALDDDSFPFLGKKG</sequence>
<dbReference type="EMBL" id="CABFNQ020000743">
    <property type="protein sequence ID" value="CAH0031853.1"/>
    <property type="molecule type" value="Genomic_DNA"/>
</dbReference>
<feature type="region of interest" description="Disordered" evidence="1">
    <location>
        <begin position="1"/>
        <end position="59"/>
    </location>
</feature>
<feature type="transmembrane region" description="Helical" evidence="2">
    <location>
        <begin position="657"/>
        <end position="677"/>
    </location>
</feature>
<gene>
    <name evidence="3" type="ORF">CRHIZ90672A_00014506</name>
</gene>
<proteinExistence type="predicted"/>
<evidence type="ECO:0000256" key="1">
    <source>
        <dbReference type="SAM" id="MobiDB-lite"/>
    </source>
</evidence>
<dbReference type="Proteomes" id="UP000696573">
    <property type="component" value="Unassembled WGS sequence"/>
</dbReference>
<feature type="transmembrane region" description="Helical" evidence="2">
    <location>
        <begin position="141"/>
        <end position="158"/>
    </location>
</feature>
<dbReference type="OrthoDB" id="5332281at2759"/>
<evidence type="ECO:0000313" key="3">
    <source>
        <dbReference type="EMBL" id="CAH0031853.1"/>
    </source>
</evidence>
<feature type="transmembrane region" description="Helical" evidence="2">
    <location>
        <begin position="573"/>
        <end position="597"/>
    </location>
</feature>
<organism evidence="3 4">
    <name type="scientific">Clonostachys rhizophaga</name>
    <dbReference type="NCBI Taxonomy" id="160324"/>
    <lineage>
        <taxon>Eukaryota</taxon>
        <taxon>Fungi</taxon>
        <taxon>Dikarya</taxon>
        <taxon>Ascomycota</taxon>
        <taxon>Pezizomycotina</taxon>
        <taxon>Sordariomycetes</taxon>
        <taxon>Hypocreomycetidae</taxon>
        <taxon>Hypocreales</taxon>
        <taxon>Bionectriaceae</taxon>
        <taxon>Clonostachys</taxon>
    </lineage>
</organism>
<keyword evidence="2" id="KW-1133">Transmembrane helix</keyword>
<feature type="transmembrane region" description="Helical" evidence="2">
    <location>
        <begin position="208"/>
        <end position="231"/>
    </location>
</feature>
<feature type="transmembrane region" description="Helical" evidence="2">
    <location>
        <begin position="697"/>
        <end position="717"/>
    </location>
</feature>
<evidence type="ECO:0000256" key="2">
    <source>
        <dbReference type="SAM" id="Phobius"/>
    </source>
</evidence>
<name>A0A9N9VVI8_9HYPO</name>
<feature type="compositionally biased region" description="Polar residues" evidence="1">
    <location>
        <begin position="8"/>
        <end position="26"/>
    </location>
</feature>
<keyword evidence="2" id="KW-0812">Transmembrane</keyword>
<evidence type="ECO:0000313" key="4">
    <source>
        <dbReference type="Proteomes" id="UP000696573"/>
    </source>
</evidence>